<protein>
    <submittedName>
        <fullName evidence="2">Putative secreted protein</fullName>
    </submittedName>
</protein>
<name>A0A6B0U1W1_IXORI</name>
<proteinExistence type="predicted"/>
<evidence type="ECO:0000313" key="2">
    <source>
        <dbReference type="EMBL" id="MXU82664.1"/>
    </source>
</evidence>
<organism evidence="2">
    <name type="scientific">Ixodes ricinus</name>
    <name type="common">Common tick</name>
    <name type="synonym">Acarus ricinus</name>
    <dbReference type="NCBI Taxonomy" id="34613"/>
    <lineage>
        <taxon>Eukaryota</taxon>
        <taxon>Metazoa</taxon>
        <taxon>Ecdysozoa</taxon>
        <taxon>Arthropoda</taxon>
        <taxon>Chelicerata</taxon>
        <taxon>Arachnida</taxon>
        <taxon>Acari</taxon>
        <taxon>Parasitiformes</taxon>
        <taxon>Ixodida</taxon>
        <taxon>Ixodoidea</taxon>
        <taxon>Ixodidae</taxon>
        <taxon>Ixodinae</taxon>
        <taxon>Ixodes</taxon>
    </lineage>
</organism>
<sequence>MHIYTEHVVVLLVLFFFSPTPLAIRRDMQRVHGTMKTSPCLADHTFRDDTPLKVIANDVGKKKKKESGFV</sequence>
<accession>A0A6B0U1W1</accession>
<feature type="chain" id="PRO_5025687798" evidence="1">
    <location>
        <begin position="24"/>
        <end position="70"/>
    </location>
</feature>
<evidence type="ECO:0000256" key="1">
    <source>
        <dbReference type="SAM" id="SignalP"/>
    </source>
</evidence>
<keyword evidence="1" id="KW-0732">Signal</keyword>
<dbReference type="EMBL" id="GIFC01000581">
    <property type="protein sequence ID" value="MXU82664.1"/>
    <property type="molecule type" value="Transcribed_RNA"/>
</dbReference>
<reference evidence="2" key="1">
    <citation type="submission" date="2019-12" db="EMBL/GenBank/DDBJ databases">
        <title>An insight into the sialome of adult female Ixodes ricinus ticks feeding for 6 days.</title>
        <authorList>
            <person name="Perner J."/>
            <person name="Ribeiro J.M.C."/>
        </authorList>
    </citation>
    <scope>NUCLEOTIDE SEQUENCE</scope>
    <source>
        <strain evidence="2">Semi-engorged</strain>
        <tissue evidence="2">Salivary glands</tissue>
    </source>
</reference>
<dbReference type="AlphaFoldDB" id="A0A6B0U1W1"/>
<feature type="signal peptide" evidence="1">
    <location>
        <begin position="1"/>
        <end position="23"/>
    </location>
</feature>